<dbReference type="Pfam" id="PF13531">
    <property type="entry name" value="SBP_bac_11"/>
    <property type="match status" value="1"/>
</dbReference>
<feature type="binding site" evidence="5">
    <location>
        <position position="176"/>
    </location>
    <ligand>
        <name>molybdate</name>
        <dbReference type="ChEBI" id="CHEBI:36264"/>
    </ligand>
</feature>
<sequence length="242" mass="26293">MTLMTACQPANKKVELTISAAASLQEALGEIKNTFEKDHPNIKILYNFGGSGALKQQISQGAPVDLFFSAAVDKFDELVNEGLIEKQNSTILIGNDLVLIVPAESSETIQSLADLLGIDKLAIGTPDSVPAGKYAEEALEAEGVLKAVSKKLVYTKDVRQVLTYVESGNVDAGIVYRTDALSSNKVRIAAAIDEKMHEPIVYPLGIVKTSKYQEEATTFYQYLQSKEALTVLKKYGFKGLEE</sequence>
<dbReference type="Proteomes" id="UP000676456">
    <property type="component" value="Unassembled WGS sequence"/>
</dbReference>
<feature type="binding site" evidence="5">
    <location>
        <position position="23"/>
    </location>
    <ligand>
        <name>molybdate</name>
        <dbReference type="ChEBI" id="CHEBI:36264"/>
    </ligand>
</feature>
<dbReference type="GO" id="GO:0030973">
    <property type="term" value="F:molybdate ion binding"/>
    <property type="evidence" value="ECO:0007669"/>
    <property type="project" value="TreeGrafter"/>
</dbReference>
<dbReference type="NCBIfam" id="TIGR01256">
    <property type="entry name" value="modA"/>
    <property type="match status" value="1"/>
</dbReference>
<evidence type="ECO:0000256" key="2">
    <source>
        <dbReference type="ARBA" id="ARBA00022505"/>
    </source>
</evidence>
<feature type="binding site" evidence="5">
    <location>
        <position position="158"/>
    </location>
    <ligand>
        <name>molybdate</name>
        <dbReference type="ChEBI" id="CHEBI:36264"/>
    </ligand>
</feature>
<dbReference type="InterPro" id="IPR050682">
    <property type="entry name" value="ModA/WtpA"/>
</dbReference>
<dbReference type="PANTHER" id="PTHR30632">
    <property type="entry name" value="MOLYBDATE-BINDING PERIPLASMIC PROTEIN"/>
    <property type="match status" value="1"/>
</dbReference>
<proteinExistence type="inferred from homology"/>
<dbReference type="FunFam" id="3.40.190.10:FF:000035">
    <property type="entry name" value="Molybdate ABC transporter substrate-binding protein"/>
    <property type="match status" value="1"/>
</dbReference>
<dbReference type="EMBL" id="JAGYPN010000003">
    <property type="protein sequence ID" value="MBS4224063.1"/>
    <property type="molecule type" value="Genomic_DNA"/>
</dbReference>
<comment type="similarity">
    <text evidence="1">Belongs to the bacterial solute-binding protein ModA family.</text>
</comment>
<keyword evidence="4" id="KW-0732">Signal</keyword>
<evidence type="ECO:0000313" key="7">
    <source>
        <dbReference type="Proteomes" id="UP000676456"/>
    </source>
</evidence>
<dbReference type="PANTHER" id="PTHR30632:SF0">
    <property type="entry name" value="SULFATE-BINDING PROTEIN"/>
    <property type="match status" value="1"/>
</dbReference>
<evidence type="ECO:0000256" key="3">
    <source>
        <dbReference type="ARBA" id="ARBA00022723"/>
    </source>
</evidence>
<comment type="caution">
    <text evidence="6">The sequence shown here is derived from an EMBL/GenBank/DDBJ whole genome shotgun (WGS) entry which is preliminary data.</text>
</comment>
<dbReference type="AlphaFoldDB" id="A0A942USP8"/>
<dbReference type="GO" id="GO:0046872">
    <property type="term" value="F:metal ion binding"/>
    <property type="evidence" value="ECO:0007669"/>
    <property type="project" value="UniProtKB-KW"/>
</dbReference>
<reference evidence="6 7" key="1">
    <citation type="submission" date="2021-05" db="EMBL/GenBank/DDBJ databases">
        <title>Novel Bacillus species.</title>
        <authorList>
            <person name="Liu G."/>
        </authorList>
    </citation>
    <scope>NUCLEOTIDE SEQUENCE [LARGE SCALE GENOMIC DNA]</scope>
    <source>
        <strain evidence="6 7">FJAT-49682</strain>
    </source>
</reference>
<dbReference type="GO" id="GO:1901359">
    <property type="term" value="F:tungstate binding"/>
    <property type="evidence" value="ECO:0007669"/>
    <property type="project" value="UniProtKB-ARBA"/>
</dbReference>
<protein>
    <submittedName>
        <fullName evidence="6">Molybdate ABC transporter substrate-binding protein</fullName>
    </submittedName>
</protein>
<name>A0A942USP8_9BACI</name>
<dbReference type="InterPro" id="IPR041879">
    <property type="entry name" value="YvgL-like_PBP2"/>
</dbReference>
<keyword evidence="3 5" id="KW-0479">Metal-binding</keyword>
<evidence type="ECO:0000256" key="4">
    <source>
        <dbReference type="ARBA" id="ARBA00022729"/>
    </source>
</evidence>
<feature type="binding site" evidence="5">
    <location>
        <position position="51"/>
    </location>
    <ligand>
        <name>molybdate</name>
        <dbReference type="ChEBI" id="CHEBI:36264"/>
    </ligand>
</feature>
<dbReference type="PIRSF" id="PIRSF004846">
    <property type="entry name" value="ModA"/>
    <property type="match status" value="1"/>
</dbReference>
<organism evidence="6 7">
    <name type="scientific">Lederbergia citrea</name>
    <dbReference type="NCBI Taxonomy" id="2833581"/>
    <lineage>
        <taxon>Bacteria</taxon>
        <taxon>Bacillati</taxon>
        <taxon>Bacillota</taxon>
        <taxon>Bacilli</taxon>
        <taxon>Bacillales</taxon>
        <taxon>Bacillaceae</taxon>
        <taxon>Lederbergia</taxon>
    </lineage>
</organism>
<evidence type="ECO:0000313" key="6">
    <source>
        <dbReference type="EMBL" id="MBS4224063.1"/>
    </source>
</evidence>
<dbReference type="Gene3D" id="3.40.190.10">
    <property type="entry name" value="Periplasmic binding protein-like II"/>
    <property type="match status" value="2"/>
</dbReference>
<evidence type="ECO:0000256" key="1">
    <source>
        <dbReference type="ARBA" id="ARBA00009175"/>
    </source>
</evidence>
<dbReference type="RefSeq" id="WP_213099114.1">
    <property type="nucleotide sequence ID" value="NZ_JAGYPN010000003.1"/>
</dbReference>
<keyword evidence="2 5" id="KW-0500">Molybdenum</keyword>
<dbReference type="SUPFAM" id="SSF53850">
    <property type="entry name" value="Periplasmic binding protein-like II"/>
    <property type="match status" value="1"/>
</dbReference>
<dbReference type="GO" id="GO:0015689">
    <property type="term" value="P:molybdate ion transport"/>
    <property type="evidence" value="ECO:0007669"/>
    <property type="project" value="InterPro"/>
</dbReference>
<dbReference type="CDD" id="cd13537">
    <property type="entry name" value="PBP2_YvgL_like"/>
    <property type="match status" value="1"/>
</dbReference>
<keyword evidence="7" id="KW-1185">Reference proteome</keyword>
<evidence type="ECO:0000256" key="5">
    <source>
        <dbReference type="PIRSR" id="PIRSR004846-1"/>
    </source>
</evidence>
<feature type="binding site" evidence="5">
    <location>
        <position position="131"/>
    </location>
    <ligand>
        <name>molybdate</name>
        <dbReference type="ChEBI" id="CHEBI:36264"/>
    </ligand>
</feature>
<dbReference type="InterPro" id="IPR005950">
    <property type="entry name" value="ModA"/>
</dbReference>
<gene>
    <name evidence="6" type="primary">modA</name>
    <name evidence="6" type="ORF">KHA91_15070</name>
</gene>
<accession>A0A942USP8</accession>